<dbReference type="AlphaFoldDB" id="A0A845PUU4"/>
<dbReference type="SUPFAM" id="SSF51735">
    <property type="entry name" value="NAD(P)-binding Rossmann-fold domains"/>
    <property type="match status" value="1"/>
</dbReference>
<dbReference type="InterPro" id="IPR036291">
    <property type="entry name" value="NAD(P)-bd_dom_sf"/>
</dbReference>
<dbReference type="PANTHER" id="PTHR48079">
    <property type="entry name" value="PROTEIN YEEZ"/>
    <property type="match status" value="1"/>
</dbReference>
<accession>A0A845PUU4</accession>
<protein>
    <submittedName>
        <fullName evidence="2">NAD-dependent epimerase/dehydratase family protein</fullName>
    </submittedName>
</protein>
<dbReference type="Proteomes" id="UP000553459">
    <property type="component" value="Unassembled WGS sequence"/>
</dbReference>
<gene>
    <name evidence="2" type="ORF">GNY06_02200</name>
</gene>
<dbReference type="Gene3D" id="3.40.50.720">
    <property type="entry name" value="NAD(P)-binding Rossmann-like Domain"/>
    <property type="match status" value="1"/>
</dbReference>
<reference evidence="2 3" key="1">
    <citation type="submission" date="2019-11" db="EMBL/GenBank/DDBJ databases">
        <title>Characterization of Elizabethkingia argenteiflava sp. nov., isolated from inner surface of Soybean Pods.</title>
        <authorList>
            <person name="Mo S."/>
        </authorList>
    </citation>
    <scope>NUCLEOTIDE SEQUENCE [LARGE SCALE GENOMIC DNA]</scope>
    <source>
        <strain evidence="2 3">YB22</strain>
    </source>
</reference>
<dbReference type="PANTHER" id="PTHR48079:SF6">
    <property type="entry name" value="NAD(P)-BINDING DOMAIN-CONTAINING PROTEIN-RELATED"/>
    <property type="match status" value="1"/>
</dbReference>
<feature type="domain" description="NAD-dependent epimerase/dehydratase" evidence="1">
    <location>
        <begin position="2"/>
        <end position="228"/>
    </location>
</feature>
<sequence length="336" mass="38197">MILVTGATGILGRMIVLELLKRGFDVKATKRPSSDIEEVKHSYDAYTDRTEEFFNKIQWVDVDFDDVYGLEYILKEVTEVYHCAAMVSFNPKSRKALFHTNVEGTKNLLYACESSKVKKFCFISSIAVLDGFNENGEQDEDSDFKPVLDHSIYAESKHFSEMEVWRAFFEGLNTVIVNPGVIIGSGNWQRSSGQLFRTLERVPYTFSGSSAYVDVRDVANIAVDLMKNNIFGERFLAVAENCTFREVATQVRSRLGLSVPKVIPDRLLQCMGIFSILGFLFPALKLLNKVNIQALVSSSKISNKKIKDRLGYQFIPVKESINFHMDNYIKDKNLKR</sequence>
<dbReference type="InterPro" id="IPR051783">
    <property type="entry name" value="NAD(P)-dependent_oxidoreduct"/>
</dbReference>
<evidence type="ECO:0000259" key="1">
    <source>
        <dbReference type="Pfam" id="PF01370"/>
    </source>
</evidence>
<organism evidence="2 3">
    <name type="scientific">Elizabethkingia argenteiflava</name>
    <dbReference type="NCBI Taxonomy" id="2681556"/>
    <lineage>
        <taxon>Bacteria</taxon>
        <taxon>Pseudomonadati</taxon>
        <taxon>Bacteroidota</taxon>
        <taxon>Flavobacteriia</taxon>
        <taxon>Flavobacteriales</taxon>
        <taxon>Weeksellaceae</taxon>
        <taxon>Elizabethkingia</taxon>
    </lineage>
</organism>
<evidence type="ECO:0000313" key="2">
    <source>
        <dbReference type="EMBL" id="NAW50247.1"/>
    </source>
</evidence>
<dbReference type="GO" id="GO:0005737">
    <property type="term" value="C:cytoplasm"/>
    <property type="evidence" value="ECO:0007669"/>
    <property type="project" value="TreeGrafter"/>
</dbReference>
<proteinExistence type="predicted"/>
<dbReference type="InterPro" id="IPR001509">
    <property type="entry name" value="Epimerase_deHydtase"/>
</dbReference>
<name>A0A845PUU4_9FLAO</name>
<dbReference type="Pfam" id="PF01370">
    <property type="entry name" value="Epimerase"/>
    <property type="match status" value="1"/>
</dbReference>
<keyword evidence="3" id="KW-1185">Reference proteome</keyword>
<dbReference type="EMBL" id="JAAABJ010000240">
    <property type="protein sequence ID" value="NAW50247.1"/>
    <property type="molecule type" value="Genomic_DNA"/>
</dbReference>
<evidence type="ECO:0000313" key="3">
    <source>
        <dbReference type="Proteomes" id="UP000553459"/>
    </source>
</evidence>
<dbReference type="RefSeq" id="WP_166518604.1">
    <property type="nucleotide sequence ID" value="NZ_JAAABJ010000240.1"/>
</dbReference>
<comment type="caution">
    <text evidence="2">The sequence shown here is derived from an EMBL/GenBank/DDBJ whole genome shotgun (WGS) entry which is preliminary data.</text>
</comment>
<dbReference type="GO" id="GO:0004029">
    <property type="term" value="F:aldehyde dehydrogenase (NAD+) activity"/>
    <property type="evidence" value="ECO:0007669"/>
    <property type="project" value="TreeGrafter"/>
</dbReference>